<evidence type="ECO:0000256" key="4">
    <source>
        <dbReference type="ARBA" id="ARBA00023293"/>
    </source>
</evidence>
<dbReference type="Pfam" id="PF07701">
    <property type="entry name" value="HNOBA"/>
    <property type="match status" value="1"/>
</dbReference>
<dbReference type="GO" id="GO:0004383">
    <property type="term" value="F:guanylate cyclase activity"/>
    <property type="evidence" value="ECO:0007669"/>
    <property type="project" value="UniProtKB-EC"/>
</dbReference>
<dbReference type="PROSITE" id="PS50125">
    <property type="entry name" value="GUANYLATE_CYCLASE_2"/>
    <property type="match status" value="1"/>
</dbReference>
<dbReference type="GO" id="GO:0000166">
    <property type="term" value="F:nucleotide binding"/>
    <property type="evidence" value="ECO:0007669"/>
    <property type="project" value="UniProtKB-KW"/>
</dbReference>
<organism evidence="6">
    <name type="scientific">Magallana gigas</name>
    <name type="common">Pacific oyster</name>
    <name type="synonym">Crassostrea gigas</name>
    <dbReference type="NCBI Taxonomy" id="29159"/>
    <lineage>
        <taxon>Eukaryota</taxon>
        <taxon>Metazoa</taxon>
        <taxon>Spiralia</taxon>
        <taxon>Lophotrochozoa</taxon>
        <taxon>Mollusca</taxon>
        <taxon>Bivalvia</taxon>
        <taxon>Autobranchia</taxon>
        <taxon>Pteriomorphia</taxon>
        <taxon>Ostreida</taxon>
        <taxon>Ostreoidea</taxon>
        <taxon>Ostreidae</taxon>
        <taxon>Magallana</taxon>
    </lineage>
</organism>
<dbReference type="PANTHER" id="PTHR45655:SF13">
    <property type="entry name" value="SOLUBLE GUANYLATE CYCLASE GCY-32-RELATED"/>
    <property type="match status" value="1"/>
</dbReference>
<reference evidence="6" key="1">
    <citation type="journal article" date="2012" name="Nature">
        <title>The oyster genome reveals stress adaptation and complexity of shell formation.</title>
        <authorList>
            <person name="Zhang G."/>
            <person name="Fang X."/>
            <person name="Guo X."/>
            <person name="Li L."/>
            <person name="Luo R."/>
            <person name="Xu F."/>
            <person name="Yang P."/>
            <person name="Zhang L."/>
            <person name="Wang X."/>
            <person name="Qi H."/>
            <person name="Xiong Z."/>
            <person name="Que H."/>
            <person name="Xie Y."/>
            <person name="Holland P.W."/>
            <person name="Paps J."/>
            <person name="Zhu Y."/>
            <person name="Wu F."/>
            <person name="Chen Y."/>
            <person name="Wang J."/>
            <person name="Peng C."/>
            <person name="Meng J."/>
            <person name="Yang L."/>
            <person name="Liu J."/>
            <person name="Wen B."/>
            <person name="Zhang N."/>
            <person name="Huang Z."/>
            <person name="Zhu Q."/>
            <person name="Feng Y."/>
            <person name="Mount A."/>
            <person name="Hedgecock D."/>
            <person name="Xu Z."/>
            <person name="Liu Y."/>
            <person name="Domazet-Loso T."/>
            <person name="Du Y."/>
            <person name="Sun X."/>
            <person name="Zhang S."/>
            <person name="Liu B."/>
            <person name="Cheng P."/>
            <person name="Jiang X."/>
            <person name="Li J."/>
            <person name="Fan D."/>
            <person name="Wang W."/>
            <person name="Fu W."/>
            <person name="Wang T."/>
            <person name="Wang B."/>
            <person name="Zhang J."/>
            <person name="Peng Z."/>
            <person name="Li Y."/>
            <person name="Li N."/>
            <person name="Wang J."/>
            <person name="Chen M."/>
            <person name="He Y."/>
            <person name="Tan F."/>
            <person name="Song X."/>
            <person name="Zheng Q."/>
            <person name="Huang R."/>
            <person name="Yang H."/>
            <person name="Du X."/>
            <person name="Chen L."/>
            <person name="Yang M."/>
            <person name="Gaffney P.M."/>
            <person name="Wang S."/>
            <person name="Luo L."/>
            <person name="She Z."/>
            <person name="Ming Y."/>
            <person name="Huang W."/>
            <person name="Zhang S."/>
            <person name="Huang B."/>
            <person name="Zhang Y."/>
            <person name="Qu T."/>
            <person name="Ni P."/>
            <person name="Miao G."/>
            <person name="Wang J."/>
            <person name="Wang Q."/>
            <person name="Steinberg C.E."/>
            <person name="Wang H."/>
            <person name="Li N."/>
            <person name="Qian L."/>
            <person name="Zhang G."/>
            <person name="Li Y."/>
            <person name="Yang H."/>
            <person name="Liu X."/>
            <person name="Wang J."/>
            <person name="Yin Y."/>
            <person name="Wang J."/>
        </authorList>
    </citation>
    <scope>NUCLEOTIDE SEQUENCE [LARGE SCALE GENOMIC DNA]</scope>
    <source>
        <strain evidence="6">05x7-T-G4-1.051#20</strain>
    </source>
</reference>
<gene>
    <name evidence="6" type="ORF">CGI_10021004</name>
</gene>
<dbReference type="Gene3D" id="3.30.450.260">
    <property type="entry name" value="Haem NO binding associated domain"/>
    <property type="match status" value="1"/>
</dbReference>
<dbReference type="GO" id="GO:0019934">
    <property type="term" value="P:cGMP-mediated signaling"/>
    <property type="evidence" value="ECO:0007669"/>
    <property type="project" value="TreeGrafter"/>
</dbReference>
<evidence type="ECO:0000256" key="1">
    <source>
        <dbReference type="ARBA" id="ARBA00012202"/>
    </source>
</evidence>
<name>K1QW05_MAGGI</name>
<dbReference type="Gene3D" id="3.30.70.1230">
    <property type="entry name" value="Nucleotide cyclase"/>
    <property type="match status" value="1"/>
</dbReference>
<evidence type="ECO:0000259" key="5">
    <source>
        <dbReference type="PROSITE" id="PS50125"/>
    </source>
</evidence>
<dbReference type="InterPro" id="IPR029787">
    <property type="entry name" value="Nucleotide_cyclase"/>
</dbReference>
<dbReference type="GO" id="GO:0008074">
    <property type="term" value="C:guanylate cyclase complex, soluble"/>
    <property type="evidence" value="ECO:0007669"/>
    <property type="project" value="TreeGrafter"/>
</dbReference>
<evidence type="ECO:0000256" key="3">
    <source>
        <dbReference type="ARBA" id="ARBA00023239"/>
    </source>
</evidence>
<dbReference type="AlphaFoldDB" id="K1QW05"/>
<proteinExistence type="predicted"/>
<evidence type="ECO:0000256" key="2">
    <source>
        <dbReference type="ARBA" id="ARBA00022741"/>
    </source>
</evidence>
<dbReference type="InParanoid" id="K1QW05"/>
<protein>
    <recommendedName>
        <fullName evidence="1">guanylate cyclase</fullName>
        <ecNumber evidence="1">4.6.1.2</ecNumber>
    </recommendedName>
</protein>
<feature type="domain" description="Guanylate cyclase" evidence="5">
    <location>
        <begin position="353"/>
        <end position="481"/>
    </location>
</feature>
<dbReference type="HOGENOM" id="CLU_011614_4_0_1"/>
<keyword evidence="4" id="KW-0141">cGMP biosynthesis</keyword>
<dbReference type="InterPro" id="IPR001054">
    <property type="entry name" value="A/G_cyclase"/>
</dbReference>
<keyword evidence="3" id="KW-0456">Lyase</keyword>
<evidence type="ECO:0000313" key="6">
    <source>
        <dbReference type="EMBL" id="EKC35399.1"/>
    </source>
</evidence>
<dbReference type="PANTHER" id="PTHR45655">
    <property type="entry name" value="GUANYLATE CYCLASE SOLUBLE SUBUNIT BETA-2"/>
    <property type="match status" value="1"/>
</dbReference>
<dbReference type="InterPro" id="IPR011645">
    <property type="entry name" value="HNOB_dom_associated"/>
</dbReference>
<dbReference type="FunFam" id="3.30.450.260:FF:000002">
    <property type="entry name" value="guanylate cyclase soluble subunit alpha-2"/>
    <property type="match status" value="1"/>
</dbReference>
<dbReference type="SMART" id="SM00044">
    <property type="entry name" value="CYCc"/>
    <property type="match status" value="1"/>
</dbReference>
<dbReference type="EMBL" id="JH818046">
    <property type="protein sequence ID" value="EKC35399.1"/>
    <property type="molecule type" value="Genomic_DNA"/>
</dbReference>
<dbReference type="EC" id="4.6.1.2" evidence="1"/>
<dbReference type="Pfam" id="PF00211">
    <property type="entry name" value="Guanylate_cyc"/>
    <property type="match status" value="1"/>
</dbReference>
<dbReference type="InterPro" id="IPR042463">
    <property type="entry name" value="HNOB_dom_associated_sf"/>
</dbReference>
<accession>K1QW05</accession>
<dbReference type="GO" id="GO:0070482">
    <property type="term" value="P:response to oxygen levels"/>
    <property type="evidence" value="ECO:0007669"/>
    <property type="project" value="TreeGrafter"/>
</dbReference>
<keyword evidence="2" id="KW-0547">Nucleotide-binding</keyword>
<sequence>MELYIDIISNTEESVSTNKHGVREHVTFNIIAKQILDKINDPPPTFIAQTKKHGEEQILKEDVEAVKKKLEEIKEEFGEEALPVAKYKSSRAKWRAIAKISLLSRGFVPNYPNEIPINPRMFIEVFPYHVIFDPSMKVHQSGISIQQLMPSIRNRSSEMKDYFTLLYPRCADLTYLNVQRFIRSPFILEMRREKMQKTWTKRPPLLIKGQMFHLKDNGSVFFMASPYIRAWEDLEKRTMRLADLPMWDATRDFLLSDMAYRVGSGQYYGHFFLDNNLVVNAGDMMNKMGDDAKDSGNEKEDVSVRGKWIRVQRDLDNERRRNERLYHAFLPRPLAMAIQKGEYPDADFYPEVTALFCDIVGFVQFVANCKPSDVLAVLHTLYTEFDRLTRVHDTFRVESIGDAYFVVSGTPESDSHHAERVANTALGMMLVGSEVESPLTGESIQLRIGLHTGSLVGGVVHSRLPRFLVMGETAVVASKMESHGEPQRIHVSPTTYNAICEKGFKLEPRGKIDMRGIAPMETYFLVKNERATDDAIIGRPSGGQKVTHVNEKNGTDVKEGMNREYFNHRANCSNVRDQNKIKGNMEITWIYKQR</sequence>
<dbReference type="CDD" id="cd07302">
    <property type="entry name" value="CHD"/>
    <property type="match status" value="1"/>
</dbReference>
<dbReference type="SUPFAM" id="SSF55073">
    <property type="entry name" value="Nucleotide cyclase"/>
    <property type="match status" value="1"/>
</dbReference>